<feature type="domain" description="Phage terminase large subunit C-terminal" evidence="2">
    <location>
        <begin position="279"/>
        <end position="419"/>
    </location>
</feature>
<evidence type="ECO:0000259" key="2">
    <source>
        <dbReference type="Pfam" id="PF17288"/>
    </source>
</evidence>
<dbReference type="AlphaFoldDB" id="A0A4Y9IIU7"/>
<dbReference type="EMBL" id="SPPK01000007">
    <property type="protein sequence ID" value="TFU86986.1"/>
    <property type="molecule type" value="Genomic_DNA"/>
</dbReference>
<evidence type="ECO:0000259" key="1">
    <source>
        <dbReference type="Pfam" id="PF04466"/>
    </source>
</evidence>
<dbReference type="InterPro" id="IPR035413">
    <property type="entry name" value="Terminase_L_C"/>
</dbReference>
<dbReference type="PANTHER" id="PTHR39184:SF1">
    <property type="entry name" value="PBSX PHAGE TERMINASE LARGE SUBUNIT"/>
    <property type="match status" value="1"/>
</dbReference>
<protein>
    <submittedName>
        <fullName evidence="3">PBSX family phage terminase large subunit</fullName>
    </submittedName>
</protein>
<reference evidence="3 4" key="1">
    <citation type="submission" date="2019-03" db="EMBL/GenBank/DDBJ databases">
        <title>Diversity of the mouse oral microbiome.</title>
        <authorList>
            <person name="Joseph S."/>
            <person name="Aduse-Opoku J."/>
            <person name="Curtis M."/>
            <person name="Wade W."/>
            <person name="Hashim A."/>
        </authorList>
    </citation>
    <scope>NUCLEOTIDE SEQUENCE [LARGE SCALE GENOMIC DNA]</scope>
    <source>
        <strain evidence="3 4">P11</strain>
    </source>
</reference>
<dbReference type="RefSeq" id="WP_135107267.1">
    <property type="nucleotide sequence ID" value="NZ_JADGKW010000007.1"/>
</dbReference>
<organism evidence="3 4">
    <name type="scientific">Dysgonomonas mossii</name>
    <dbReference type="NCBI Taxonomy" id="163665"/>
    <lineage>
        <taxon>Bacteria</taxon>
        <taxon>Pseudomonadati</taxon>
        <taxon>Bacteroidota</taxon>
        <taxon>Bacteroidia</taxon>
        <taxon>Bacteroidales</taxon>
        <taxon>Dysgonomonadaceae</taxon>
        <taxon>Dysgonomonas</taxon>
    </lineage>
</organism>
<evidence type="ECO:0000313" key="3">
    <source>
        <dbReference type="EMBL" id="TFU86986.1"/>
    </source>
</evidence>
<evidence type="ECO:0000313" key="4">
    <source>
        <dbReference type="Proteomes" id="UP000298285"/>
    </source>
</evidence>
<feature type="domain" description="Phage terminase large subunit N-terminal" evidence="1">
    <location>
        <begin position="17"/>
        <end position="220"/>
    </location>
</feature>
<dbReference type="Proteomes" id="UP000298285">
    <property type="component" value="Unassembled WGS sequence"/>
</dbReference>
<dbReference type="OrthoDB" id="9768556at2"/>
<proteinExistence type="predicted"/>
<dbReference type="InterPro" id="IPR027417">
    <property type="entry name" value="P-loop_NTPase"/>
</dbReference>
<accession>A0A4Y9IIU7</accession>
<dbReference type="Pfam" id="PF17288">
    <property type="entry name" value="Terminase_3C"/>
    <property type="match status" value="1"/>
</dbReference>
<dbReference type="InterPro" id="IPR035412">
    <property type="entry name" value="Terminase_L_N"/>
</dbReference>
<gene>
    <name evidence="3" type="ORF">E4T88_16185</name>
</gene>
<dbReference type="Gene3D" id="3.30.420.280">
    <property type="match status" value="1"/>
</dbReference>
<sequence length="439" mass="50754">MIQVQPAYKPLYENEDKFIILVTGGCGSAKSFNVSTFLERLSFEEGHKMLFCRYTMSSAEISVIPEFNEKIELDNTEEHFRVTKNEIVNKYFGSEILFRGIKTSSGKQTAKLKFIQGITTFVCDEAEEWTDEKDFDKLILSIRKQGIQLRAIIVMNPPDVNHFIYQRYIKDTHKVVNIDGVDVQLSTHPNMLHIHTTHLDNLPNLNDVFMREVEEIKRKSIEQATKSDGSFDKHKFNNLKYAHIVIGRFSEIAEGVIFTSYEIVPEIPEWVTKRGLDMDFGFTHDPTAIIDCALYDEDLYLDELCYKTHMSTGEIIKELKRHTDKGRVISESADPRFVDEIRNAGIRIKPVNKGKRDNDGSIKAGIDKMLELNIKVMKRSYNLLEEVRNYTWDKDKDENFINEPIDAWNHGIDASRYWVLEEVLGKTDGIQDVSGIFSW</sequence>
<dbReference type="Gene3D" id="3.40.50.300">
    <property type="entry name" value="P-loop containing nucleotide triphosphate hydrolases"/>
    <property type="match status" value="1"/>
</dbReference>
<comment type="caution">
    <text evidence="3">The sequence shown here is derived from an EMBL/GenBank/DDBJ whole genome shotgun (WGS) entry which is preliminary data.</text>
</comment>
<dbReference type="Pfam" id="PF04466">
    <property type="entry name" value="Terminase_3"/>
    <property type="match status" value="1"/>
</dbReference>
<dbReference type="InterPro" id="IPR052380">
    <property type="entry name" value="Viral_DNA_packaging_terminase"/>
</dbReference>
<name>A0A4Y9IIU7_9BACT</name>
<dbReference type="PANTHER" id="PTHR39184">
    <property type="match status" value="1"/>
</dbReference>